<dbReference type="Proteomes" id="UP000019132">
    <property type="component" value="Unassembled WGS sequence"/>
</dbReference>
<sequence>MLTKASVNEMTGSCTCVHNMRCSFLERPECKLKFPHRDLLVFSLGSIVCFAVEL</sequence>
<dbReference type="InParanoid" id="K3WTH4"/>
<reference evidence="1" key="3">
    <citation type="submission" date="2015-02" db="UniProtKB">
        <authorList>
            <consortium name="EnsemblProtists"/>
        </authorList>
    </citation>
    <scope>IDENTIFICATION</scope>
    <source>
        <strain evidence="1">DAOM BR144</strain>
    </source>
</reference>
<reference evidence="2" key="1">
    <citation type="journal article" date="2010" name="Genome Biol.">
        <title>Genome sequence of the necrotrophic plant pathogen Pythium ultimum reveals original pathogenicity mechanisms and effector repertoire.</title>
        <authorList>
            <person name="Levesque C.A."/>
            <person name="Brouwer H."/>
            <person name="Cano L."/>
            <person name="Hamilton J.P."/>
            <person name="Holt C."/>
            <person name="Huitema E."/>
            <person name="Raffaele S."/>
            <person name="Robideau G.P."/>
            <person name="Thines M."/>
            <person name="Win J."/>
            <person name="Zerillo M.M."/>
            <person name="Beakes G.W."/>
            <person name="Boore J.L."/>
            <person name="Busam D."/>
            <person name="Dumas B."/>
            <person name="Ferriera S."/>
            <person name="Fuerstenberg S.I."/>
            <person name="Gachon C.M."/>
            <person name="Gaulin E."/>
            <person name="Govers F."/>
            <person name="Grenville-Briggs L."/>
            <person name="Horner N."/>
            <person name="Hostetler J."/>
            <person name="Jiang R.H."/>
            <person name="Johnson J."/>
            <person name="Krajaejun T."/>
            <person name="Lin H."/>
            <person name="Meijer H.J."/>
            <person name="Moore B."/>
            <person name="Morris P."/>
            <person name="Phuntmart V."/>
            <person name="Puiu D."/>
            <person name="Shetty J."/>
            <person name="Stajich J.E."/>
            <person name="Tripathy S."/>
            <person name="Wawra S."/>
            <person name="van West P."/>
            <person name="Whitty B.R."/>
            <person name="Coutinho P.M."/>
            <person name="Henrissat B."/>
            <person name="Martin F."/>
            <person name="Thomas P.D."/>
            <person name="Tyler B.M."/>
            <person name="De Vries R.P."/>
            <person name="Kamoun S."/>
            <person name="Yandell M."/>
            <person name="Tisserat N."/>
            <person name="Buell C.R."/>
        </authorList>
    </citation>
    <scope>NUCLEOTIDE SEQUENCE</scope>
    <source>
        <strain evidence="2">DAOM:BR144</strain>
    </source>
</reference>
<dbReference type="VEuPathDB" id="FungiDB:PYU1_G008252"/>
<evidence type="ECO:0000313" key="2">
    <source>
        <dbReference type="Proteomes" id="UP000019132"/>
    </source>
</evidence>
<organism evidence="1 2">
    <name type="scientific">Globisporangium ultimum (strain ATCC 200006 / CBS 805.95 / DAOM BR144)</name>
    <name type="common">Pythium ultimum</name>
    <dbReference type="NCBI Taxonomy" id="431595"/>
    <lineage>
        <taxon>Eukaryota</taxon>
        <taxon>Sar</taxon>
        <taxon>Stramenopiles</taxon>
        <taxon>Oomycota</taxon>
        <taxon>Peronosporomycetes</taxon>
        <taxon>Pythiales</taxon>
        <taxon>Pythiaceae</taxon>
        <taxon>Globisporangium</taxon>
    </lineage>
</organism>
<reference evidence="2" key="2">
    <citation type="submission" date="2010-04" db="EMBL/GenBank/DDBJ databases">
        <authorList>
            <person name="Buell R."/>
            <person name="Hamilton J."/>
            <person name="Hostetler J."/>
        </authorList>
    </citation>
    <scope>NUCLEOTIDE SEQUENCE [LARGE SCALE GENOMIC DNA]</scope>
    <source>
        <strain evidence="2">DAOM:BR144</strain>
    </source>
</reference>
<name>K3WTH4_GLOUD</name>
<evidence type="ECO:0000313" key="1">
    <source>
        <dbReference type="EnsemblProtists" id="PYU1_T008268"/>
    </source>
</evidence>
<keyword evidence="2" id="KW-1185">Reference proteome</keyword>
<dbReference type="HOGENOM" id="CLU_3056901_0_0_1"/>
<accession>K3WTH4</accession>
<protein>
    <submittedName>
        <fullName evidence="1">Uncharacterized protein</fullName>
    </submittedName>
</protein>
<proteinExistence type="predicted"/>
<dbReference type="EMBL" id="GL376619">
    <property type="status" value="NOT_ANNOTATED_CDS"/>
    <property type="molecule type" value="Genomic_DNA"/>
</dbReference>
<dbReference type="AlphaFoldDB" id="K3WTH4"/>
<dbReference type="EnsemblProtists" id="PYU1_T008268">
    <property type="protein sequence ID" value="PYU1_T008268"/>
    <property type="gene ID" value="PYU1_G008252"/>
</dbReference>